<accession>A0A8B8DJN7</accession>
<dbReference type="KEGG" id="cvn:111126315"/>
<evidence type="ECO:0000313" key="3">
    <source>
        <dbReference type="RefSeq" id="XP_022328038.1"/>
    </source>
</evidence>
<gene>
    <name evidence="3" type="primary">LOC111127237</name>
    <name evidence="2" type="synonym">LOC111126315</name>
</gene>
<keyword evidence="1" id="KW-1185">Reference proteome</keyword>
<dbReference type="Proteomes" id="UP000694844">
    <property type="component" value="Chromosome 3"/>
</dbReference>
<organism evidence="1 3">
    <name type="scientific">Crassostrea virginica</name>
    <name type="common">Eastern oyster</name>
    <dbReference type="NCBI Taxonomy" id="6565"/>
    <lineage>
        <taxon>Eukaryota</taxon>
        <taxon>Metazoa</taxon>
        <taxon>Spiralia</taxon>
        <taxon>Lophotrochozoa</taxon>
        <taxon>Mollusca</taxon>
        <taxon>Bivalvia</taxon>
        <taxon>Autobranchia</taxon>
        <taxon>Pteriomorphia</taxon>
        <taxon>Ostreida</taxon>
        <taxon>Ostreoidea</taxon>
        <taxon>Ostreidae</taxon>
        <taxon>Crassostrea</taxon>
    </lineage>
</organism>
<reference evidence="2 3" key="1">
    <citation type="submission" date="2025-04" db="UniProtKB">
        <authorList>
            <consortium name="RefSeq"/>
        </authorList>
    </citation>
    <scope>IDENTIFICATION</scope>
    <source>
        <tissue evidence="2 3">Whole sample</tissue>
    </source>
</reference>
<dbReference type="GeneID" id="111127237"/>
<sequence length="228" mass="27260">MAYYIDYEDPYWTYVQVPAYSYDDEPLGFFINPREQMYSGGRSYDDNIYEIRRRRYALEDQLLADDWDYIPLPRRRSSSPVRRRARSSSRDYVPVTVPEYRSRLPSPAPSASVPTFRRTPSVGKYARQLRFDSRASWVPFSSPKEDEFSVSLDIKTDALNRGLLRQDIDTALRSSYAKKGRSEIRSRRDFDLSELQRLDRKQELISKYLQDFKRNSIRAKYQRPYRYF</sequence>
<proteinExistence type="predicted"/>
<evidence type="ECO:0000313" key="2">
    <source>
        <dbReference type="RefSeq" id="XP_022326560.1"/>
    </source>
</evidence>
<dbReference type="AlphaFoldDB" id="A0A8B8DJN7"/>
<evidence type="ECO:0000313" key="1">
    <source>
        <dbReference type="Proteomes" id="UP000694844"/>
    </source>
</evidence>
<dbReference type="RefSeq" id="XP_022326560.1">
    <property type="nucleotide sequence ID" value="XM_022470852.1"/>
</dbReference>
<name>A0A8B8DJN7_CRAVI</name>
<protein>
    <submittedName>
        <fullName evidence="2">Uncharacterized protein LOC111126315</fullName>
    </submittedName>
    <submittedName>
        <fullName evidence="3">Uncharacterized protein LOC111127237</fullName>
    </submittedName>
</protein>
<dbReference type="OrthoDB" id="6187596at2759"/>
<dbReference type="RefSeq" id="XP_022328038.1">
    <property type="nucleotide sequence ID" value="XM_022472330.1"/>
</dbReference>
<dbReference type="KEGG" id="cvn:111127237"/>